<dbReference type="InterPro" id="IPR005358">
    <property type="entry name" value="Puta_zinc/iron-chelating_dom"/>
</dbReference>
<proteinExistence type="predicted"/>
<evidence type="ECO:0000313" key="1">
    <source>
        <dbReference type="EMBL" id="PLW83881.1"/>
    </source>
</evidence>
<keyword evidence="2" id="KW-1185">Reference proteome</keyword>
<dbReference type="Pfam" id="PF03692">
    <property type="entry name" value="CxxCxxCC"/>
    <property type="match status" value="1"/>
</dbReference>
<evidence type="ECO:0008006" key="3">
    <source>
        <dbReference type="Google" id="ProtNLM"/>
    </source>
</evidence>
<dbReference type="RefSeq" id="WP_101519518.1">
    <property type="nucleotide sequence ID" value="NZ_PKLZ01000001.1"/>
</dbReference>
<protein>
    <recommendedName>
        <fullName evidence="3">Zinc/iron-chelating domain-containing protein</fullName>
    </recommendedName>
</protein>
<organism evidence="1 2">
    <name type="scientific">Kineobactrum sediminis</name>
    <dbReference type="NCBI Taxonomy" id="1905677"/>
    <lineage>
        <taxon>Bacteria</taxon>
        <taxon>Pseudomonadati</taxon>
        <taxon>Pseudomonadota</taxon>
        <taxon>Gammaproteobacteria</taxon>
        <taxon>Cellvibrionales</taxon>
        <taxon>Halieaceae</taxon>
        <taxon>Kineobactrum</taxon>
    </lineage>
</organism>
<dbReference type="OrthoDB" id="9803986at2"/>
<dbReference type="PANTHER" id="PTHR36931:SF1">
    <property type="entry name" value="UPF0153 PROTEIN YEIW"/>
    <property type="match status" value="1"/>
</dbReference>
<evidence type="ECO:0000313" key="2">
    <source>
        <dbReference type="Proteomes" id="UP000234845"/>
    </source>
</evidence>
<dbReference type="EMBL" id="PKLZ01000001">
    <property type="protein sequence ID" value="PLW83881.1"/>
    <property type="molecule type" value="Genomic_DNA"/>
</dbReference>
<dbReference type="Proteomes" id="UP000234845">
    <property type="component" value="Unassembled WGS sequence"/>
</dbReference>
<dbReference type="AlphaFoldDB" id="A0A2N5Y682"/>
<dbReference type="PANTHER" id="PTHR36931">
    <property type="entry name" value="UPF0153 PROTEIN YEIW"/>
    <property type="match status" value="1"/>
</dbReference>
<gene>
    <name evidence="1" type="ORF">CWI75_00525</name>
</gene>
<dbReference type="InterPro" id="IPR052572">
    <property type="entry name" value="UPF0153_domain"/>
</dbReference>
<sequence>MECRAGCGACCTAPSISTPFYGMPGGKPAGVTCIHLTGDRLCGLFEDPRRPAVCAAFQAEYAVCGSDYDTALANLRELEILSLPD</sequence>
<reference evidence="2" key="1">
    <citation type="submission" date="2017-11" db="EMBL/GenBank/DDBJ databases">
        <title>The draft genome sequence of Chromatocurvus sp. F02.</title>
        <authorList>
            <person name="Du Z.-J."/>
            <person name="Chang Y.-Q."/>
        </authorList>
    </citation>
    <scope>NUCLEOTIDE SEQUENCE [LARGE SCALE GENOMIC DNA]</scope>
    <source>
        <strain evidence="2">F02</strain>
    </source>
</reference>
<accession>A0A2N5Y682</accession>
<name>A0A2N5Y682_9GAMM</name>
<comment type="caution">
    <text evidence="1">The sequence shown here is derived from an EMBL/GenBank/DDBJ whole genome shotgun (WGS) entry which is preliminary data.</text>
</comment>